<organism evidence="1 2">
    <name type="scientific">Sinorhizobium alkalisoli</name>
    <dbReference type="NCBI Taxonomy" id="1752398"/>
    <lineage>
        <taxon>Bacteria</taxon>
        <taxon>Pseudomonadati</taxon>
        <taxon>Pseudomonadota</taxon>
        <taxon>Alphaproteobacteria</taxon>
        <taxon>Hyphomicrobiales</taxon>
        <taxon>Rhizobiaceae</taxon>
        <taxon>Sinorhizobium/Ensifer group</taxon>
        <taxon>Sinorhizobium</taxon>
    </lineage>
</organism>
<name>A0A1E3VHX3_9HYPH</name>
<comment type="caution">
    <text evidence="1">The sequence shown here is derived from an EMBL/GenBank/DDBJ whole genome shotgun (WGS) entry which is preliminary data.</text>
</comment>
<reference evidence="2" key="1">
    <citation type="submission" date="2016-05" db="EMBL/GenBank/DDBJ databases">
        <authorList>
            <person name="Li Y."/>
        </authorList>
    </citation>
    <scope>NUCLEOTIDE SEQUENCE [LARGE SCALE GENOMIC DNA]</scope>
    <source>
        <strain evidence="2">YIC4027</strain>
    </source>
</reference>
<dbReference type="STRING" id="1752398.A8M32_01240"/>
<dbReference type="InterPro" id="IPR009843">
    <property type="entry name" value="DUF1403"/>
</dbReference>
<dbReference type="Proteomes" id="UP000094342">
    <property type="component" value="Unassembled WGS sequence"/>
</dbReference>
<evidence type="ECO:0008006" key="3">
    <source>
        <dbReference type="Google" id="ProtNLM"/>
    </source>
</evidence>
<gene>
    <name evidence="1" type="ORF">A8M32_01240</name>
</gene>
<accession>A0A1E3VHX3</accession>
<dbReference type="EMBL" id="LYBW01000031">
    <property type="protein sequence ID" value="ODR93173.1"/>
    <property type="molecule type" value="Genomic_DNA"/>
</dbReference>
<evidence type="ECO:0000313" key="2">
    <source>
        <dbReference type="Proteomes" id="UP000094342"/>
    </source>
</evidence>
<dbReference type="AlphaFoldDB" id="A0A1E3VHX3"/>
<dbReference type="Pfam" id="PF07183">
    <property type="entry name" value="DUF1403"/>
    <property type="match status" value="1"/>
</dbReference>
<protein>
    <recommendedName>
        <fullName evidence="3">DUF1403 family protein</fullName>
    </recommendedName>
</protein>
<proteinExistence type="predicted"/>
<sequence>MLRGMDSLAVAPARTTMPLANLPDWALPRGREPNETDAAFAAGIALKSLDDLVRSTPVWAGCWRARQALKCAAATVRLIGRNEDEKALRDAVLLTAVGDDAGPAGRVFLAFKRVSARKPAFSSKAVTELADLLGLAWDDRLAAAVDHADAALQSGRPAPFAAADLVTAIVGDRPDAEPLAWALADMLIATMLKWNHPLPLLMAERYGPAFRTLGGRGRVRPGEAGFPRAVCLALVEGAGSALRLASEIARRAENLLAAAPKVRTKGAGAVIHKLLEEDAVPASAPGSDLSRWAATRLFERLEGFGAVRELSGRSSFRIYGL</sequence>
<dbReference type="OrthoDB" id="7865302at2"/>
<keyword evidence="2" id="KW-1185">Reference proteome</keyword>
<evidence type="ECO:0000313" key="1">
    <source>
        <dbReference type="EMBL" id="ODR93173.1"/>
    </source>
</evidence>